<evidence type="ECO:0000313" key="2">
    <source>
        <dbReference type="Proteomes" id="UP000198211"/>
    </source>
</evidence>
<name>A0A225W485_9STRA</name>
<dbReference type="AlphaFoldDB" id="A0A225W485"/>
<reference evidence="2" key="1">
    <citation type="submission" date="2017-03" db="EMBL/GenBank/DDBJ databases">
        <title>Phytopthora megakarya and P. palmivora, two closely related causual agents of cacao black pod achieved similar genome size and gene model numbers by different mechanisms.</title>
        <authorList>
            <person name="Ali S."/>
            <person name="Shao J."/>
            <person name="Larry D.J."/>
            <person name="Kronmiller B."/>
            <person name="Shen D."/>
            <person name="Strem M.D."/>
            <person name="Melnick R.L."/>
            <person name="Guiltinan M.J."/>
            <person name="Tyler B.M."/>
            <person name="Meinhardt L.W."/>
            <person name="Bailey B.A."/>
        </authorList>
    </citation>
    <scope>NUCLEOTIDE SEQUENCE [LARGE SCALE GENOMIC DNA]</scope>
    <source>
        <strain evidence="2">zdho120</strain>
    </source>
</reference>
<dbReference type="Proteomes" id="UP000198211">
    <property type="component" value="Unassembled WGS sequence"/>
</dbReference>
<organism evidence="1 2">
    <name type="scientific">Phytophthora megakarya</name>
    <dbReference type="NCBI Taxonomy" id="4795"/>
    <lineage>
        <taxon>Eukaryota</taxon>
        <taxon>Sar</taxon>
        <taxon>Stramenopiles</taxon>
        <taxon>Oomycota</taxon>
        <taxon>Peronosporomycetes</taxon>
        <taxon>Peronosporales</taxon>
        <taxon>Peronosporaceae</taxon>
        <taxon>Phytophthora</taxon>
    </lineage>
</organism>
<dbReference type="EMBL" id="NBNE01001966">
    <property type="protein sequence ID" value="OWZ12019.1"/>
    <property type="molecule type" value="Genomic_DNA"/>
</dbReference>
<accession>A0A225W485</accession>
<comment type="caution">
    <text evidence="1">The sequence shown here is derived from an EMBL/GenBank/DDBJ whole genome shotgun (WGS) entry which is preliminary data.</text>
</comment>
<keyword evidence="2" id="KW-1185">Reference proteome</keyword>
<evidence type="ECO:0000313" key="1">
    <source>
        <dbReference type="EMBL" id="OWZ12019.1"/>
    </source>
</evidence>
<proteinExistence type="predicted"/>
<gene>
    <name evidence="1" type="ORF">PHMEG_00014881</name>
</gene>
<protein>
    <submittedName>
        <fullName evidence="1">Uncharacterized protein</fullName>
    </submittedName>
</protein>
<dbReference type="OrthoDB" id="129776at2759"/>
<sequence>MPDCCIGSRVRRIGSLDGSLARQPPRRVDIPLDRRLEEATTYSKVLSAALSPRRLDLTESELVVGLRNEVIRHSGGLKDSEDTIAEQVERTAKAEVFCVQASTRLMTSTPCCARSGKILPLLSVLQRYQSNPLLFSQS</sequence>